<dbReference type="HOGENOM" id="CLU_009583_0_4_0"/>
<accession>B2KAN9</accession>
<reference evidence="3 4" key="1">
    <citation type="journal article" date="2009" name="Appl. Environ. Microbiol.">
        <title>Genomic analysis of 'Elusimicrobium minutum,' the first cultivated representative of the phylum 'Elusimicrobia' (formerly termite group 1).</title>
        <authorList>
            <person name="Herlemann D.P.R."/>
            <person name="Geissinger O."/>
            <person name="Ikeda-Ohtsubo W."/>
            <person name="Kunin V."/>
            <person name="Sun H."/>
            <person name="Lapidus A."/>
            <person name="Hugenholtz P."/>
            <person name="Brune A."/>
        </authorList>
    </citation>
    <scope>NUCLEOTIDE SEQUENCE [LARGE SCALE GENOMIC DNA]</scope>
    <source>
        <strain evidence="3 4">Pei191</strain>
    </source>
</reference>
<dbReference type="EMBL" id="CP001055">
    <property type="protein sequence ID" value="ACC97585.1"/>
    <property type="molecule type" value="Genomic_DNA"/>
</dbReference>
<dbReference type="Pfam" id="PF00534">
    <property type="entry name" value="Glycos_transf_1"/>
    <property type="match status" value="1"/>
</dbReference>
<dbReference type="Gene3D" id="3.40.50.2000">
    <property type="entry name" value="Glycogen Phosphorylase B"/>
    <property type="match status" value="2"/>
</dbReference>
<evidence type="ECO:0000313" key="3">
    <source>
        <dbReference type="EMBL" id="ACC97585.1"/>
    </source>
</evidence>
<dbReference type="RefSeq" id="WP_012414200.1">
    <property type="nucleotide sequence ID" value="NC_010644.1"/>
</dbReference>
<dbReference type="GO" id="GO:0016757">
    <property type="term" value="F:glycosyltransferase activity"/>
    <property type="evidence" value="ECO:0007669"/>
    <property type="project" value="InterPro"/>
</dbReference>
<dbReference type="OrthoDB" id="9795746at2"/>
<name>B2KAN9_ELUMP</name>
<evidence type="ECO:0000259" key="1">
    <source>
        <dbReference type="Pfam" id="PF00534"/>
    </source>
</evidence>
<dbReference type="SUPFAM" id="SSF53756">
    <property type="entry name" value="UDP-Glycosyltransferase/glycogen phosphorylase"/>
    <property type="match status" value="1"/>
</dbReference>
<dbReference type="Proteomes" id="UP000001029">
    <property type="component" value="Chromosome"/>
</dbReference>
<gene>
    <name evidence="3" type="ordered locus">Emin_0017</name>
</gene>
<protein>
    <submittedName>
        <fullName evidence="3">Glycosyl transferase group</fullName>
    </submittedName>
</protein>
<evidence type="ECO:0000313" key="4">
    <source>
        <dbReference type="Proteomes" id="UP000001029"/>
    </source>
</evidence>
<feature type="domain" description="Glycosyl transferase family 1" evidence="1">
    <location>
        <begin position="173"/>
        <end position="333"/>
    </location>
</feature>
<feature type="domain" description="Glycosyltransferase subfamily 4-like N-terminal" evidence="2">
    <location>
        <begin position="13"/>
        <end position="162"/>
    </location>
</feature>
<keyword evidence="4" id="KW-1185">Reference proteome</keyword>
<evidence type="ECO:0000259" key="2">
    <source>
        <dbReference type="Pfam" id="PF13439"/>
    </source>
</evidence>
<dbReference type="InterPro" id="IPR028098">
    <property type="entry name" value="Glyco_trans_4-like_N"/>
</dbReference>
<dbReference type="Pfam" id="PF13439">
    <property type="entry name" value="Glyco_transf_4"/>
    <property type="match status" value="1"/>
</dbReference>
<dbReference type="PANTHER" id="PTHR45947">
    <property type="entry name" value="SULFOQUINOVOSYL TRANSFERASE SQD2"/>
    <property type="match status" value="1"/>
</dbReference>
<dbReference type="AlphaFoldDB" id="B2KAN9"/>
<dbReference type="PANTHER" id="PTHR45947:SF3">
    <property type="entry name" value="SULFOQUINOVOSYL TRANSFERASE SQD2"/>
    <property type="match status" value="1"/>
</dbReference>
<dbReference type="STRING" id="445932.Emin_0017"/>
<dbReference type="KEGG" id="emi:Emin_0017"/>
<keyword evidence="3" id="KW-0808">Transferase</keyword>
<dbReference type="InterPro" id="IPR001296">
    <property type="entry name" value="Glyco_trans_1"/>
</dbReference>
<dbReference type="CAZy" id="GT4">
    <property type="family name" value="Glycosyltransferase Family 4"/>
</dbReference>
<organism evidence="3 4">
    <name type="scientific">Elusimicrobium minutum (strain Pei191)</name>
    <dbReference type="NCBI Taxonomy" id="445932"/>
    <lineage>
        <taxon>Bacteria</taxon>
        <taxon>Pseudomonadati</taxon>
        <taxon>Elusimicrobiota</taxon>
        <taxon>Elusimicrobia</taxon>
        <taxon>Elusimicrobiales</taxon>
        <taxon>Elusimicrobiaceae</taxon>
        <taxon>Elusimicrobium</taxon>
    </lineage>
</organism>
<dbReference type="InterPro" id="IPR050194">
    <property type="entry name" value="Glycosyltransferase_grp1"/>
</dbReference>
<sequence>MRIIYVTTSTDAGGAEKAVFDLALTLSKENTVKVISLKPLGFFAQKLTLEGVETTSLNMGYFPSPAALFKLKKEIASFKPDVVHAVMYRAIQMCRMIKKDFKLFTTPHTNYRSKSKFLRIIDAALKIKDDLSLAESNSTADFLLVNQAYKKEKVKIILNTVSSAFFPDENARKELRKELNVEDKTVFINVARLAEEKGQVFLLNAFAKIYRKNPDTVLWLAGEGKKRKELENIADILKIKQNIVFWGFREDVEKLLNAADIFILPSLSESMSLALTEAISCGLPVIASDAGDNALICQHGKNGFICNTKDPVMLAAFMQELKDNKKLRKNFSSVSLKQAAELKKDYAKEHMQIYRS</sequence>
<proteinExistence type="predicted"/>